<dbReference type="EMBL" id="BAABHF010000048">
    <property type="protein sequence ID" value="GAA4513734.1"/>
    <property type="molecule type" value="Genomic_DNA"/>
</dbReference>
<evidence type="ECO:0000313" key="3">
    <source>
        <dbReference type="Proteomes" id="UP001500503"/>
    </source>
</evidence>
<reference evidence="3" key="1">
    <citation type="journal article" date="2019" name="Int. J. Syst. Evol. Microbiol.">
        <title>The Global Catalogue of Microorganisms (GCM) 10K type strain sequencing project: providing services to taxonomists for standard genome sequencing and annotation.</title>
        <authorList>
            <consortium name="The Broad Institute Genomics Platform"/>
            <consortium name="The Broad Institute Genome Sequencing Center for Infectious Disease"/>
            <person name="Wu L."/>
            <person name="Ma J."/>
        </authorList>
    </citation>
    <scope>NUCLEOTIDE SEQUENCE [LARGE SCALE GENOMIC DNA]</scope>
    <source>
        <strain evidence="3">JCM 17933</strain>
    </source>
</reference>
<feature type="compositionally biased region" description="Acidic residues" evidence="1">
    <location>
        <begin position="14"/>
        <end position="23"/>
    </location>
</feature>
<proteinExistence type="predicted"/>
<name>A0ABP8QZ12_9ACTN</name>
<organism evidence="2 3">
    <name type="scientific">Actinoallomurus oryzae</name>
    <dbReference type="NCBI Taxonomy" id="502180"/>
    <lineage>
        <taxon>Bacteria</taxon>
        <taxon>Bacillati</taxon>
        <taxon>Actinomycetota</taxon>
        <taxon>Actinomycetes</taxon>
        <taxon>Streptosporangiales</taxon>
        <taxon>Thermomonosporaceae</taxon>
        <taxon>Actinoallomurus</taxon>
    </lineage>
</organism>
<feature type="region of interest" description="Disordered" evidence="1">
    <location>
        <begin position="46"/>
        <end position="70"/>
    </location>
</feature>
<sequence length="115" mass="12507">MATAFGEAGLAVGEAEDAPDAASDDLQPVSAMPAISAVVIGTNVRRRRSAPARSAANKPATSSLHAPSDGVYFQQRNDRRLCPCWADISRKDDLWAARRLTEHHRTASEPNLRRR</sequence>
<comment type="caution">
    <text evidence="2">The sequence shown here is derived from an EMBL/GenBank/DDBJ whole genome shotgun (WGS) entry which is preliminary data.</text>
</comment>
<evidence type="ECO:0000313" key="2">
    <source>
        <dbReference type="EMBL" id="GAA4513734.1"/>
    </source>
</evidence>
<accession>A0ABP8QZ12</accession>
<gene>
    <name evidence="2" type="ORF">GCM10023191_081250</name>
</gene>
<evidence type="ECO:0000256" key="1">
    <source>
        <dbReference type="SAM" id="MobiDB-lite"/>
    </source>
</evidence>
<protein>
    <submittedName>
        <fullName evidence="2">Uncharacterized protein</fullName>
    </submittedName>
</protein>
<keyword evidence="3" id="KW-1185">Reference proteome</keyword>
<feature type="region of interest" description="Disordered" evidence="1">
    <location>
        <begin position="1"/>
        <end position="28"/>
    </location>
</feature>
<dbReference type="Proteomes" id="UP001500503">
    <property type="component" value="Unassembled WGS sequence"/>
</dbReference>
<feature type="compositionally biased region" description="Low complexity" evidence="1">
    <location>
        <begin position="51"/>
        <end position="60"/>
    </location>
</feature>